<sequence>MKTSESLLLLISLTWATMISGLLHLGFTPVAQRGSYFATSLCHSPLMATNDKDAEGFSMHQRMDDWGPLALVKVKSGADFWGLFEELCDDKSGFVHNRNFIAQAYRDGHLYCLRVVETDSMFERGPQRDSLFVTAPGTLCLLPCFCIAEDKSASIIWVHTRARRKGFARSLIVGYRHSRRDYSGI</sequence>
<name>A0A836CKJ9_9STRA</name>
<comment type="caution">
    <text evidence="1">The sequence shown here is derived from an EMBL/GenBank/DDBJ whole genome shotgun (WGS) entry which is preliminary data.</text>
</comment>
<proteinExistence type="predicted"/>
<accession>A0A836CKJ9</accession>
<gene>
    <name evidence="1" type="ORF">JKP88DRAFT_206573</name>
</gene>
<reference evidence="1" key="1">
    <citation type="submission" date="2021-02" db="EMBL/GenBank/DDBJ databases">
        <title>First Annotated Genome of the Yellow-green Alga Tribonema minus.</title>
        <authorList>
            <person name="Mahan K.M."/>
        </authorList>
    </citation>
    <scope>NUCLEOTIDE SEQUENCE</scope>
    <source>
        <strain evidence="1">UTEX B ZZ1240</strain>
    </source>
</reference>
<dbReference type="EMBL" id="JAFCMP010000066">
    <property type="protein sequence ID" value="KAG5188708.1"/>
    <property type="molecule type" value="Genomic_DNA"/>
</dbReference>
<evidence type="ECO:0000313" key="2">
    <source>
        <dbReference type="Proteomes" id="UP000664859"/>
    </source>
</evidence>
<organism evidence="1 2">
    <name type="scientific">Tribonema minus</name>
    <dbReference type="NCBI Taxonomy" id="303371"/>
    <lineage>
        <taxon>Eukaryota</taxon>
        <taxon>Sar</taxon>
        <taxon>Stramenopiles</taxon>
        <taxon>Ochrophyta</taxon>
        <taxon>PX clade</taxon>
        <taxon>Xanthophyceae</taxon>
        <taxon>Tribonematales</taxon>
        <taxon>Tribonemataceae</taxon>
        <taxon>Tribonema</taxon>
    </lineage>
</organism>
<dbReference type="Proteomes" id="UP000664859">
    <property type="component" value="Unassembled WGS sequence"/>
</dbReference>
<dbReference type="AlphaFoldDB" id="A0A836CKJ9"/>
<keyword evidence="2" id="KW-1185">Reference proteome</keyword>
<evidence type="ECO:0000313" key="1">
    <source>
        <dbReference type="EMBL" id="KAG5188708.1"/>
    </source>
</evidence>
<protein>
    <submittedName>
        <fullName evidence="1">Uncharacterized protein</fullName>
    </submittedName>
</protein>